<dbReference type="EMBL" id="KI631456">
    <property type="protein sequence ID" value="EYU27415.1"/>
    <property type="molecule type" value="Genomic_DNA"/>
</dbReference>
<dbReference type="Proteomes" id="UP000030748">
    <property type="component" value="Unassembled WGS sequence"/>
</dbReference>
<dbReference type="KEGG" id="egt:105968686"/>
<keyword evidence="4 5" id="KW-0287">Flowering</keyword>
<evidence type="ECO:0000256" key="5">
    <source>
        <dbReference type="RuleBase" id="RU364012"/>
    </source>
</evidence>
<keyword evidence="8" id="KW-1185">Reference proteome</keyword>
<dbReference type="STRING" id="4155.A0A022QLS3"/>
<organism evidence="7 8">
    <name type="scientific">Erythranthe guttata</name>
    <name type="common">Yellow monkey flower</name>
    <name type="synonym">Mimulus guttatus</name>
    <dbReference type="NCBI Taxonomy" id="4155"/>
    <lineage>
        <taxon>Eukaryota</taxon>
        <taxon>Viridiplantae</taxon>
        <taxon>Streptophyta</taxon>
        <taxon>Embryophyta</taxon>
        <taxon>Tracheophyta</taxon>
        <taxon>Spermatophyta</taxon>
        <taxon>Magnoliopsida</taxon>
        <taxon>eudicotyledons</taxon>
        <taxon>Gunneridae</taxon>
        <taxon>Pentapetalae</taxon>
        <taxon>asterids</taxon>
        <taxon>lamiids</taxon>
        <taxon>Lamiales</taxon>
        <taxon>Phrymaceae</taxon>
        <taxon>Erythranthe</taxon>
    </lineage>
</organism>
<reference evidence="7 8" key="1">
    <citation type="journal article" date="2013" name="Proc. Natl. Acad. Sci. U.S.A.">
        <title>Fine-scale variation in meiotic recombination in Mimulus inferred from population shotgun sequencing.</title>
        <authorList>
            <person name="Hellsten U."/>
            <person name="Wright K.M."/>
            <person name="Jenkins J."/>
            <person name="Shu S."/>
            <person name="Yuan Y."/>
            <person name="Wessler S.R."/>
            <person name="Schmutz J."/>
            <person name="Willis J.H."/>
            <person name="Rokhsar D.S."/>
        </authorList>
    </citation>
    <scope>NUCLEOTIDE SEQUENCE [LARGE SCALE GENOMIC DNA]</scope>
    <source>
        <strain evidence="8">cv. DUN x IM62</strain>
    </source>
</reference>
<dbReference type="PANTHER" id="PTHR31791">
    <property type="entry name" value="FRIGIDA-LIKE PROTEIN 3-RELATED"/>
    <property type="match status" value="1"/>
</dbReference>
<accession>A0A022QLS3</accession>
<feature type="compositionally biased region" description="Low complexity" evidence="6">
    <location>
        <begin position="375"/>
        <end position="392"/>
    </location>
</feature>
<dbReference type="PANTHER" id="PTHR31791:SF47">
    <property type="entry name" value="INACTIVE FRIGIDA-LIKE PROTEIN 2"/>
    <property type="match status" value="1"/>
</dbReference>
<feature type="region of interest" description="Disordered" evidence="6">
    <location>
        <begin position="366"/>
        <end position="398"/>
    </location>
</feature>
<keyword evidence="2 5" id="KW-0217">Developmental protein</keyword>
<dbReference type="OrthoDB" id="1166059at2759"/>
<evidence type="ECO:0000256" key="4">
    <source>
        <dbReference type="ARBA" id="ARBA00023089"/>
    </source>
</evidence>
<dbReference type="PhylomeDB" id="A0A022QLS3"/>
<dbReference type="InterPro" id="IPR012474">
    <property type="entry name" value="Frigida"/>
</dbReference>
<protein>
    <recommendedName>
        <fullName evidence="5">FRIGIDA-like protein</fullName>
    </recommendedName>
</protein>
<evidence type="ECO:0000313" key="7">
    <source>
        <dbReference type="EMBL" id="EYU27415.1"/>
    </source>
</evidence>
<dbReference type="GO" id="GO:0030154">
    <property type="term" value="P:cell differentiation"/>
    <property type="evidence" value="ECO:0007669"/>
    <property type="project" value="UniProtKB-KW"/>
</dbReference>
<proteinExistence type="inferred from homology"/>
<evidence type="ECO:0000256" key="6">
    <source>
        <dbReference type="SAM" id="MobiDB-lite"/>
    </source>
</evidence>
<sequence length="499" mass="55200">MATVKSIENALSLVDAKKESLKKAFEELQSHSSLLASFNLNWDDLDSYLTSVQSELLTKFDTLKALESSSLIQKSRIGKQKESPSSESVPARPELKSMCEKMDGSGLCKYVMERPKERTAIRVELADAFKHAPDPGLLVLDAMEGFWDGQAGSSRTKAACVVLLEELMRAGVEIRPEVKERAAAAAKEWKEKMEAVQGGGDGDGGEEGREEGGLERLGYLHLLATYKLLDDVAYDVNVLIDYVVLGGRYRQTVDLCRILGLESKVSDIVQKLISKDKQLLALKFIFEFELTNEFPPVPLLKDYVMYSKRIAQKIRKSGKNSRQSVNEAAMKEISSLRSVIKCIEDHNLESQYPKAELVARVEKLEKEKADRKRPAAAPVPKPQQQQQPPKQNANKRMRAAAFKRKLPSAANSVVPQSQTYGMAGPLVAAAPQYVGPSSELYGFSGGPMGFHGNMNPSAASNPYPPETHAQPLVYYDNRPMGGYSGYDVASQYHPAYYPQ</sequence>
<dbReference type="AlphaFoldDB" id="A0A022QLS3"/>
<evidence type="ECO:0000256" key="3">
    <source>
        <dbReference type="ARBA" id="ARBA00022782"/>
    </source>
</evidence>
<comment type="similarity">
    <text evidence="1 5">Belongs to the Frigida family.</text>
</comment>
<gene>
    <name evidence="7" type="ORF">MIMGU_mgv1a005047mg</name>
</gene>
<dbReference type="GO" id="GO:0009908">
    <property type="term" value="P:flower development"/>
    <property type="evidence" value="ECO:0007669"/>
    <property type="project" value="UniProtKB-KW"/>
</dbReference>
<dbReference type="Pfam" id="PF07899">
    <property type="entry name" value="Frigida"/>
    <property type="match status" value="1"/>
</dbReference>
<evidence type="ECO:0000313" key="8">
    <source>
        <dbReference type="Proteomes" id="UP000030748"/>
    </source>
</evidence>
<dbReference type="eggNOG" id="ENOG502QUKS">
    <property type="taxonomic scope" value="Eukaryota"/>
</dbReference>
<evidence type="ECO:0000256" key="2">
    <source>
        <dbReference type="ARBA" id="ARBA00022473"/>
    </source>
</evidence>
<feature type="region of interest" description="Disordered" evidence="6">
    <location>
        <begin position="75"/>
        <end position="94"/>
    </location>
</feature>
<evidence type="ECO:0000256" key="1">
    <source>
        <dbReference type="ARBA" id="ARBA00008956"/>
    </source>
</evidence>
<name>A0A022QLS3_ERYGU</name>
<dbReference type="OMA" id="CERMDGK"/>
<keyword evidence="3 5" id="KW-0221">Differentiation</keyword>